<dbReference type="InterPro" id="IPR001647">
    <property type="entry name" value="HTH_TetR"/>
</dbReference>
<dbReference type="Gene3D" id="1.10.357.10">
    <property type="entry name" value="Tetracycline Repressor, domain 2"/>
    <property type="match status" value="1"/>
</dbReference>
<dbReference type="PANTHER" id="PTHR43479">
    <property type="entry name" value="ACREF/ENVCD OPERON REPRESSOR-RELATED"/>
    <property type="match status" value="1"/>
</dbReference>
<evidence type="ECO:0000259" key="3">
    <source>
        <dbReference type="PROSITE" id="PS50977"/>
    </source>
</evidence>
<sequence length="217" mass="24866">MTPRTKEQNEAIRKERTDQILQAAIHEYAEKGFAASEIGEIAQRAGVARALVYHYFKNKQTLFRELYEYMMDKARQATLSHFEQEGSAPRLFGEYARIVCEQVMEEPAVSRFFMRISLDVHYLYPAETFSPFEWVKDFIQPMALAIEKGMKEQTIRQGDANLMAMQFWGAVSQGMNYLDRLQQDLLSGGVSEPEAKGQLKVALEQVIESAQAVVRPE</sequence>
<dbReference type="InterPro" id="IPR009057">
    <property type="entry name" value="Homeodomain-like_sf"/>
</dbReference>
<dbReference type="PRINTS" id="PR00455">
    <property type="entry name" value="HTHTETR"/>
</dbReference>
<evidence type="ECO:0000313" key="5">
    <source>
        <dbReference type="Proteomes" id="UP000032633"/>
    </source>
</evidence>
<proteinExistence type="predicted"/>
<dbReference type="PROSITE" id="PS50977">
    <property type="entry name" value="HTH_TETR_2"/>
    <property type="match status" value="1"/>
</dbReference>
<gene>
    <name evidence="4" type="ORF">VN24_21520</name>
</gene>
<dbReference type="Pfam" id="PF00440">
    <property type="entry name" value="TetR_N"/>
    <property type="match status" value="1"/>
</dbReference>
<feature type="domain" description="HTH tetR-type" evidence="3">
    <location>
        <begin position="14"/>
        <end position="74"/>
    </location>
</feature>
<dbReference type="KEGG" id="pbj:VN24_21520"/>
<dbReference type="OrthoDB" id="2373640at2"/>
<protein>
    <submittedName>
        <fullName evidence="4">TetR family transcriptional regulator</fullName>
    </submittedName>
</protein>
<name>A0A0D5NP57_9BACL</name>
<evidence type="ECO:0000256" key="2">
    <source>
        <dbReference type="PROSITE-ProRule" id="PRU00335"/>
    </source>
</evidence>
<evidence type="ECO:0000313" key="4">
    <source>
        <dbReference type="EMBL" id="AJY76678.1"/>
    </source>
</evidence>
<keyword evidence="5" id="KW-1185">Reference proteome</keyword>
<organism evidence="4 5">
    <name type="scientific">Paenibacillus beijingensis</name>
    <dbReference type="NCBI Taxonomy" id="1126833"/>
    <lineage>
        <taxon>Bacteria</taxon>
        <taxon>Bacillati</taxon>
        <taxon>Bacillota</taxon>
        <taxon>Bacilli</taxon>
        <taxon>Bacillales</taxon>
        <taxon>Paenibacillaceae</taxon>
        <taxon>Paenibacillus</taxon>
    </lineage>
</organism>
<dbReference type="HOGENOM" id="CLU_069356_12_2_9"/>
<dbReference type="GO" id="GO:0003677">
    <property type="term" value="F:DNA binding"/>
    <property type="evidence" value="ECO:0007669"/>
    <property type="project" value="UniProtKB-UniRule"/>
</dbReference>
<dbReference type="SUPFAM" id="SSF46689">
    <property type="entry name" value="Homeodomain-like"/>
    <property type="match status" value="1"/>
</dbReference>
<dbReference type="InterPro" id="IPR050624">
    <property type="entry name" value="HTH-type_Tx_Regulator"/>
</dbReference>
<dbReference type="PATRIC" id="fig|1126833.4.peg.4730"/>
<keyword evidence="1 2" id="KW-0238">DNA-binding</keyword>
<accession>A0A0D5NP57</accession>
<dbReference type="AlphaFoldDB" id="A0A0D5NP57"/>
<reference evidence="4 5" key="1">
    <citation type="journal article" date="2015" name="J. Biotechnol.">
        <title>Complete genome sequence of Paenibacillus beijingensis 7188(T) (=DSM 24997(T)), a novel rhizobacterium from jujube garden soil.</title>
        <authorList>
            <person name="Kwak Y."/>
            <person name="Shin J.H."/>
        </authorList>
    </citation>
    <scope>NUCLEOTIDE SEQUENCE [LARGE SCALE GENOMIC DNA]</scope>
    <source>
        <strain evidence="4 5">DSM 24997</strain>
    </source>
</reference>
<dbReference type="Proteomes" id="UP000032633">
    <property type="component" value="Chromosome"/>
</dbReference>
<reference evidence="5" key="2">
    <citation type="submission" date="2015-03" db="EMBL/GenBank/DDBJ databases">
        <title>Genome sequence of Paenibacillus beijingensis strain DSM 24997T.</title>
        <authorList>
            <person name="Kwak Y."/>
            <person name="Shin J.-H."/>
        </authorList>
    </citation>
    <scope>NUCLEOTIDE SEQUENCE [LARGE SCALE GENOMIC DNA]</scope>
    <source>
        <strain evidence="5">DSM 24997</strain>
    </source>
</reference>
<evidence type="ECO:0000256" key="1">
    <source>
        <dbReference type="ARBA" id="ARBA00023125"/>
    </source>
</evidence>
<dbReference type="EMBL" id="CP011058">
    <property type="protein sequence ID" value="AJY76678.1"/>
    <property type="molecule type" value="Genomic_DNA"/>
</dbReference>
<dbReference type="RefSeq" id="WP_045672103.1">
    <property type="nucleotide sequence ID" value="NZ_CP011058.1"/>
</dbReference>
<feature type="DNA-binding region" description="H-T-H motif" evidence="2">
    <location>
        <begin position="37"/>
        <end position="56"/>
    </location>
</feature>
<dbReference type="STRING" id="1126833.VN24_21520"/>
<dbReference type="PANTHER" id="PTHR43479:SF11">
    <property type="entry name" value="ACREF_ENVCD OPERON REPRESSOR-RELATED"/>
    <property type="match status" value="1"/>
</dbReference>